<evidence type="ECO:0000313" key="4">
    <source>
        <dbReference type="Proteomes" id="UP000614216"/>
    </source>
</evidence>
<dbReference type="SUPFAM" id="SSF55486">
    <property type="entry name" value="Metalloproteases ('zincins'), catalytic domain"/>
    <property type="match status" value="1"/>
</dbReference>
<evidence type="ECO:0000256" key="1">
    <source>
        <dbReference type="SAM" id="MobiDB-lite"/>
    </source>
</evidence>
<dbReference type="InterPro" id="IPR024079">
    <property type="entry name" value="MetalloPept_cat_dom_sf"/>
</dbReference>
<organism evidence="3 4">
    <name type="scientific">Fulvivirga marina</name>
    <dbReference type="NCBI Taxonomy" id="2494733"/>
    <lineage>
        <taxon>Bacteria</taxon>
        <taxon>Pseudomonadati</taxon>
        <taxon>Bacteroidota</taxon>
        <taxon>Cytophagia</taxon>
        <taxon>Cytophagales</taxon>
        <taxon>Fulvivirgaceae</taxon>
        <taxon>Fulvivirga</taxon>
    </lineage>
</organism>
<dbReference type="Proteomes" id="UP000614216">
    <property type="component" value="Unassembled WGS sequence"/>
</dbReference>
<comment type="caution">
    <text evidence="3">The sequence shown here is derived from an EMBL/GenBank/DDBJ whole genome shotgun (WGS) entry which is preliminary data.</text>
</comment>
<dbReference type="InterPro" id="IPR026444">
    <property type="entry name" value="Secre_tail"/>
</dbReference>
<dbReference type="Gene3D" id="2.60.120.380">
    <property type="match status" value="1"/>
</dbReference>
<dbReference type="InterPro" id="IPR003961">
    <property type="entry name" value="FN3_dom"/>
</dbReference>
<dbReference type="EMBL" id="JAEUGD010000038">
    <property type="protein sequence ID" value="MBL6446754.1"/>
    <property type="molecule type" value="Genomic_DNA"/>
</dbReference>
<dbReference type="SMART" id="SM00060">
    <property type="entry name" value="FN3"/>
    <property type="match status" value="2"/>
</dbReference>
<evidence type="ECO:0000313" key="3">
    <source>
        <dbReference type="EMBL" id="MBL6446754.1"/>
    </source>
</evidence>
<dbReference type="PROSITE" id="PS50853">
    <property type="entry name" value="FN3"/>
    <property type="match status" value="1"/>
</dbReference>
<dbReference type="Pfam" id="PF18962">
    <property type="entry name" value="Por_Secre_tail"/>
    <property type="match status" value="1"/>
</dbReference>
<dbReference type="Gene3D" id="2.60.40.10">
    <property type="entry name" value="Immunoglobulins"/>
    <property type="match status" value="2"/>
</dbReference>
<dbReference type="CDD" id="cd00063">
    <property type="entry name" value="FN3"/>
    <property type="match status" value="1"/>
</dbReference>
<reference evidence="3" key="1">
    <citation type="submission" date="2021-01" db="EMBL/GenBank/DDBJ databases">
        <title>Fulvivirga kasyanovii gen. nov., sp nov., a novel member of the phylum Bacteroidetes isolated from seawater in a mussel farm.</title>
        <authorList>
            <person name="Zhao L.-H."/>
            <person name="Wang Z.-J."/>
        </authorList>
    </citation>
    <scope>NUCLEOTIDE SEQUENCE</scope>
    <source>
        <strain evidence="3">29W222</strain>
    </source>
</reference>
<sequence length="1116" mass="124396">MGNPKKKISKKKHQSAERKTTNQSQSVEEQTALRTIAGIGESITITGSGFGSVRGDVRLISSDGGNLLPGLDDVDYISWSDTKIEFYLPSRVYNFEGTGTPPSPASGIIVVRKKDGTTVNIDGELDIIYSIDQEITFSGGQPIDKKSKFIARMFCDEGFEFIINDDLLNNTQALARIEDALKSWSEYLFLDLHLKRDANGNYVSKPYTTAVEDGENMIVWTSSSSSAMATQRYRNLECDNTYSTSDPSIKARYTQDEKDILIYPYLDWDYSEKGKPKSGTDFYSSILHEIGHAIGLNHIINYENTDREPLLTELMYYAGYANNLTASERIDLESGRKASLSGAAYIINNSKEISWQCSNYTSILSKQTPCTEVAPLIRGYGNQSDYDFDTETEVVLLYYDFSKNSIGIDIEYKINDNTWQHFNQLTYGSIDPGNSFAINLQGLKTGSRYTFRIRTVNSSGNSSSWRYFDDVIPSVVTGVNDDIYLTGNDIINANQYVSYDARFTSNSGAIPVEWSWELVLFKAKSQEVVYSKHRMSSSYMQEWGFIAPDSIAEESWARNSNNRILGEVRLRMRDDGNYWNETHIPIKFGYKPTKPQIVNFVHLNSSIELEYFVPGADSYKIYYGSQPGNYTGQGLDQGDSPISAGSTNVFDLSGLSLYEDYYINVTGLNQFGESVYSEALFVPRTIPAGADAAHPIEMGTLKSGIKQYDIQNNTTSNNFGNNYSGPYSQPSDDIYYKFTLTEQGDVTLNTCGTSTDTYIHLLDANGNHIQSNGNGSEYCFPGTDLGLQQSSVLSPTGGSSYIKSNLAQGTYYLVVEGTGSISGDINTSFKLKVPNYLYDVKWTDLYRASVSGTTITNTNTTYGWKSAAASVNAIAARESGWVELVADHTDRPRMIGLSRYNWSNGTDWGKHWSTIQYNMYLQPGGKISIYESGVLKAGNIATYKVGDKLKIERAGGEISYKVNNTTLYSSQCDHWDSFIVDMCLNMPGDSFKNVKTTASPQSTFRAAQTSLRSTYPTAQPNWSDSTSVDQLFEGNLRVYPNPGATDVAISFNSDYAMKLGMEITHEATGRKVYQKSWAILPGNNERKLDVLNLRKGYYLLTFSLAGKSYVVKFQKL</sequence>
<name>A0A937FVJ4_9BACT</name>
<evidence type="ECO:0000259" key="2">
    <source>
        <dbReference type="PROSITE" id="PS50853"/>
    </source>
</evidence>
<proteinExistence type="predicted"/>
<dbReference type="InterPro" id="IPR013783">
    <property type="entry name" value="Ig-like_fold"/>
</dbReference>
<dbReference type="GO" id="GO:0008237">
    <property type="term" value="F:metallopeptidase activity"/>
    <property type="evidence" value="ECO:0007669"/>
    <property type="project" value="InterPro"/>
</dbReference>
<protein>
    <submittedName>
        <fullName evidence="3">Pre-peptidase C-terminal domain-containing protein</fullName>
    </submittedName>
</protein>
<dbReference type="InterPro" id="IPR036116">
    <property type="entry name" value="FN3_sf"/>
</dbReference>
<dbReference type="Gene3D" id="3.40.390.10">
    <property type="entry name" value="Collagenase (Catalytic Domain)"/>
    <property type="match status" value="1"/>
</dbReference>
<dbReference type="AlphaFoldDB" id="A0A937FVJ4"/>
<keyword evidence="4" id="KW-1185">Reference proteome</keyword>
<feature type="region of interest" description="Disordered" evidence="1">
    <location>
        <begin position="1"/>
        <end position="29"/>
    </location>
</feature>
<gene>
    <name evidence="3" type="ORF">JMN32_10555</name>
</gene>
<feature type="compositionally biased region" description="Basic residues" evidence="1">
    <location>
        <begin position="1"/>
        <end position="13"/>
    </location>
</feature>
<dbReference type="SUPFAM" id="SSF49265">
    <property type="entry name" value="Fibronectin type III"/>
    <property type="match status" value="1"/>
</dbReference>
<dbReference type="RefSeq" id="WP_202856299.1">
    <property type="nucleotide sequence ID" value="NZ_JAEUGD010000038.1"/>
</dbReference>
<feature type="domain" description="Fibronectin type-III" evidence="2">
    <location>
        <begin position="591"/>
        <end position="688"/>
    </location>
</feature>
<accession>A0A937FVJ4</accession>